<dbReference type="EMBL" id="JABSNW010000005">
    <property type="protein sequence ID" value="KAL2886982.1"/>
    <property type="molecule type" value="Genomic_DNA"/>
</dbReference>
<evidence type="ECO:0000313" key="3">
    <source>
        <dbReference type="Proteomes" id="UP001610728"/>
    </source>
</evidence>
<feature type="domain" description="HNH nuclease" evidence="1">
    <location>
        <begin position="173"/>
        <end position="248"/>
    </location>
</feature>
<evidence type="ECO:0000259" key="1">
    <source>
        <dbReference type="Pfam" id="PF13391"/>
    </source>
</evidence>
<gene>
    <name evidence="2" type="ORF">HOO65_050103</name>
</gene>
<comment type="caution">
    <text evidence="2">The sequence shown here is derived from an EMBL/GenBank/DDBJ whole genome shotgun (WGS) entry which is preliminary data.</text>
</comment>
<dbReference type="Pfam" id="PF13391">
    <property type="entry name" value="HNH_2"/>
    <property type="match status" value="1"/>
</dbReference>
<name>A0ABR4MFG9_9PEZI</name>
<dbReference type="GeneID" id="98118715"/>
<evidence type="ECO:0000313" key="2">
    <source>
        <dbReference type="EMBL" id="KAL2886982.1"/>
    </source>
</evidence>
<reference evidence="2 3" key="1">
    <citation type="submission" date="2020-05" db="EMBL/GenBank/DDBJ databases">
        <title>Ceratocystis lukuohia genome.</title>
        <authorList>
            <person name="Harrington T.C."/>
            <person name="Kim K."/>
            <person name="Mayers C.G."/>
        </authorList>
    </citation>
    <scope>NUCLEOTIDE SEQUENCE [LARGE SCALE GENOMIC DNA]</scope>
    <source>
        <strain evidence="2 3">C4212</strain>
    </source>
</reference>
<accession>A0ABR4MFG9</accession>
<dbReference type="Proteomes" id="UP001610728">
    <property type="component" value="Unassembled WGS sequence"/>
</dbReference>
<organism evidence="2 3">
    <name type="scientific">Ceratocystis lukuohia</name>
    <dbReference type="NCBI Taxonomy" id="2019550"/>
    <lineage>
        <taxon>Eukaryota</taxon>
        <taxon>Fungi</taxon>
        <taxon>Dikarya</taxon>
        <taxon>Ascomycota</taxon>
        <taxon>Pezizomycotina</taxon>
        <taxon>Sordariomycetes</taxon>
        <taxon>Hypocreomycetidae</taxon>
        <taxon>Microascales</taxon>
        <taxon>Ceratocystidaceae</taxon>
        <taxon>Ceratocystis</taxon>
    </lineage>
</organism>
<sequence>MENNPPLSDAVRIIKQLPDAHRKLIISIIMLVASLLGSGDGEDILYGFQAAMQRYHDNCVRIWPKFIDRIAERGSIWKQWRQVMHVEPFGIAIAMTANWDVIHGLPLERLVKSFECTFDMCRMWFCKPPVASAEPVYSSTPATPRARRSGYQTTTKNFLTSSHQIRRRDGETCVVSGLQEPVDVCHIVPSSINGQKLATFKEFVGGFCPDLLPRVQQLFPGTDTDIAENLMCLTPTLHAFWGAGLFALEPVSSSSDFVTVRFWWMDDLLRQISVRLPRLSLSHRQFYYSHNGLEILTGDILKFRSHEDTPAPDFTLLKVQYLMQIMGVLCGAAEPDEDEQEEDDGDVDALQTQYGAQAMQDNN</sequence>
<protein>
    <recommendedName>
        <fullName evidence="1">HNH nuclease domain-containing protein</fullName>
    </recommendedName>
</protein>
<dbReference type="InterPro" id="IPR003615">
    <property type="entry name" value="HNH_nuc"/>
</dbReference>
<proteinExistence type="predicted"/>
<keyword evidence="3" id="KW-1185">Reference proteome</keyword>
<dbReference type="RefSeq" id="XP_070858162.1">
    <property type="nucleotide sequence ID" value="XM_071003424.1"/>
</dbReference>